<accession>A0ABW2PR55</accession>
<proteinExistence type="predicted"/>
<sequence>MFDIQSRSFAKRFTKGLLVAFFALLASLSFIFSNGVDTNVSSSSTYMTQE</sequence>
<comment type="caution">
    <text evidence="1">The sequence shown here is derived from an EMBL/GenBank/DDBJ whole genome shotgun (WGS) entry which is preliminary data.</text>
</comment>
<keyword evidence="2" id="KW-1185">Reference proteome</keyword>
<organism evidence="1 2">
    <name type="scientific">Exiguobacterium aestuarii</name>
    <dbReference type="NCBI Taxonomy" id="273527"/>
    <lineage>
        <taxon>Bacteria</taxon>
        <taxon>Bacillati</taxon>
        <taxon>Bacillota</taxon>
        <taxon>Bacilli</taxon>
        <taxon>Bacillales</taxon>
        <taxon>Bacillales Family XII. Incertae Sedis</taxon>
        <taxon>Exiguobacterium</taxon>
    </lineage>
</organism>
<protein>
    <submittedName>
        <fullName evidence="1">Uncharacterized protein</fullName>
    </submittedName>
</protein>
<dbReference type="EMBL" id="JBHTCE010000003">
    <property type="protein sequence ID" value="MFC7391057.1"/>
    <property type="molecule type" value="Genomic_DNA"/>
</dbReference>
<gene>
    <name evidence="1" type="ORF">ACFQO8_13025</name>
</gene>
<reference evidence="2" key="1">
    <citation type="journal article" date="2019" name="Int. J. Syst. Evol. Microbiol.">
        <title>The Global Catalogue of Microorganisms (GCM) 10K type strain sequencing project: providing services to taxonomists for standard genome sequencing and annotation.</title>
        <authorList>
            <consortium name="The Broad Institute Genomics Platform"/>
            <consortium name="The Broad Institute Genome Sequencing Center for Infectious Disease"/>
            <person name="Wu L."/>
            <person name="Ma J."/>
        </authorList>
    </citation>
    <scope>NUCLEOTIDE SEQUENCE [LARGE SCALE GENOMIC DNA]</scope>
    <source>
        <strain evidence="2">CCUG 55590</strain>
    </source>
</reference>
<evidence type="ECO:0000313" key="1">
    <source>
        <dbReference type="EMBL" id="MFC7391057.1"/>
    </source>
</evidence>
<name>A0ABW2PR55_9BACL</name>
<evidence type="ECO:0000313" key="2">
    <source>
        <dbReference type="Proteomes" id="UP001596439"/>
    </source>
</evidence>
<dbReference type="RefSeq" id="WP_015880844.1">
    <property type="nucleotide sequence ID" value="NZ_JAIVAC010000003.1"/>
</dbReference>
<dbReference type="Proteomes" id="UP001596439">
    <property type="component" value="Unassembled WGS sequence"/>
</dbReference>